<dbReference type="SUPFAM" id="SSF51182">
    <property type="entry name" value="RmlC-like cupins"/>
    <property type="match status" value="1"/>
</dbReference>
<evidence type="ECO:0000313" key="4">
    <source>
        <dbReference type="Proteomes" id="UP000029227"/>
    </source>
</evidence>
<dbReference type="InterPro" id="IPR051610">
    <property type="entry name" value="GPI/OXD"/>
</dbReference>
<gene>
    <name evidence="3" type="ORF">JCM19237_847</name>
</gene>
<comment type="caution">
    <text evidence="3">The sequence shown here is derived from an EMBL/GenBank/DDBJ whole genome shotgun (WGS) entry which is preliminary data.</text>
</comment>
<feature type="domain" description="Cupin type-2" evidence="2">
    <location>
        <begin position="59"/>
        <end position="123"/>
    </location>
</feature>
<dbReference type="EMBL" id="BBMN01000018">
    <property type="protein sequence ID" value="GAL07609.1"/>
    <property type="molecule type" value="Genomic_DNA"/>
</dbReference>
<dbReference type="PANTHER" id="PTHR35848">
    <property type="entry name" value="OXALATE-BINDING PROTEIN"/>
    <property type="match status" value="1"/>
</dbReference>
<evidence type="ECO:0000313" key="3">
    <source>
        <dbReference type="EMBL" id="GAL07609.1"/>
    </source>
</evidence>
<sequence length="151" mass="16718">MSQLQTIARGDNYTAVSTNGLAGIRDFTFQHDVLPVDVEGKVFVSEALNMTGGILSLNTLPPKQSMPFHHRHMEHEEIYLIIQGQGEFMIDESRFEVSAGSVIRVAPRAVRCWRNVADAPLHYAVFQVKQGEAVNAGTIEDGRGVNKPIAW</sequence>
<proteinExistence type="predicted"/>
<keyword evidence="1" id="KW-0479">Metal-binding</keyword>
<dbReference type="PANTHER" id="PTHR35848:SF6">
    <property type="entry name" value="CUPIN TYPE-2 DOMAIN-CONTAINING PROTEIN"/>
    <property type="match status" value="1"/>
</dbReference>
<evidence type="ECO:0000256" key="1">
    <source>
        <dbReference type="ARBA" id="ARBA00022723"/>
    </source>
</evidence>
<dbReference type="AlphaFoldDB" id="A0A090R0H8"/>
<reference evidence="3 4" key="1">
    <citation type="journal article" date="2014" name="Genome Announc.">
        <title>Draft Genome Sequences of Two Vibrionaceae Species, Vibrio ponticus C121 and Photobacterium aphoticum C119, Isolated as Coral Reef Microbiota.</title>
        <authorList>
            <person name="Al-saari N."/>
            <person name="Meirelles P.M."/>
            <person name="Mino S."/>
            <person name="Suda W."/>
            <person name="Oshima K."/>
            <person name="Hattori M."/>
            <person name="Ohkuma M."/>
            <person name="Thompson F.L."/>
            <person name="Gomez-Gil B."/>
            <person name="Sawabe T."/>
            <person name="Sawabe T."/>
        </authorList>
    </citation>
    <scope>NUCLEOTIDE SEQUENCE [LARGE SCALE GENOMIC DNA]</scope>
    <source>
        <strain evidence="3 4">JCM 19237</strain>
    </source>
</reference>
<protein>
    <recommendedName>
        <fullName evidence="2">Cupin type-2 domain-containing protein</fullName>
    </recommendedName>
</protein>
<dbReference type="CDD" id="cd06985">
    <property type="entry name" value="cupin_BF4112"/>
    <property type="match status" value="1"/>
</dbReference>
<dbReference type="InterPro" id="IPR014710">
    <property type="entry name" value="RmlC-like_jellyroll"/>
</dbReference>
<evidence type="ECO:0000259" key="2">
    <source>
        <dbReference type="Pfam" id="PF07883"/>
    </source>
</evidence>
<dbReference type="Gene3D" id="2.60.120.10">
    <property type="entry name" value="Jelly Rolls"/>
    <property type="match status" value="1"/>
</dbReference>
<name>A0A090R0H8_9GAMM</name>
<dbReference type="eggNOG" id="COG0662">
    <property type="taxonomic scope" value="Bacteria"/>
</dbReference>
<dbReference type="InterPro" id="IPR011051">
    <property type="entry name" value="RmlC_Cupin_sf"/>
</dbReference>
<dbReference type="Pfam" id="PF07883">
    <property type="entry name" value="Cupin_2"/>
    <property type="match status" value="1"/>
</dbReference>
<dbReference type="Proteomes" id="UP000029227">
    <property type="component" value="Unassembled WGS sequence"/>
</dbReference>
<accession>A0A090R0H8</accession>
<dbReference type="GO" id="GO:0046872">
    <property type="term" value="F:metal ion binding"/>
    <property type="evidence" value="ECO:0007669"/>
    <property type="project" value="UniProtKB-KW"/>
</dbReference>
<organism evidence="3 4">
    <name type="scientific">Photobacterium aphoticum</name>
    <dbReference type="NCBI Taxonomy" id="754436"/>
    <lineage>
        <taxon>Bacteria</taxon>
        <taxon>Pseudomonadati</taxon>
        <taxon>Pseudomonadota</taxon>
        <taxon>Gammaproteobacteria</taxon>
        <taxon>Vibrionales</taxon>
        <taxon>Vibrionaceae</taxon>
        <taxon>Photobacterium</taxon>
    </lineage>
</organism>
<dbReference type="InterPro" id="IPR013096">
    <property type="entry name" value="Cupin_2"/>
</dbReference>